<evidence type="ECO:0000313" key="2">
    <source>
        <dbReference type="EMBL" id="KAF8721418.1"/>
    </source>
</evidence>
<name>A0A835C3M1_9POAL</name>
<dbReference type="EMBL" id="JACEFO010001685">
    <property type="protein sequence ID" value="KAF8721418.1"/>
    <property type="molecule type" value="Genomic_DNA"/>
</dbReference>
<sequence>MTYPPVAQTEQQMLQPARGHRLAAERWT</sequence>
<protein>
    <submittedName>
        <fullName evidence="2">Uncharacterized protein</fullName>
    </submittedName>
</protein>
<dbReference type="Proteomes" id="UP000636709">
    <property type="component" value="Unassembled WGS sequence"/>
</dbReference>
<organism evidence="2 3">
    <name type="scientific">Digitaria exilis</name>
    <dbReference type="NCBI Taxonomy" id="1010633"/>
    <lineage>
        <taxon>Eukaryota</taxon>
        <taxon>Viridiplantae</taxon>
        <taxon>Streptophyta</taxon>
        <taxon>Embryophyta</taxon>
        <taxon>Tracheophyta</taxon>
        <taxon>Spermatophyta</taxon>
        <taxon>Magnoliopsida</taxon>
        <taxon>Liliopsida</taxon>
        <taxon>Poales</taxon>
        <taxon>Poaceae</taxon>
        <taxon>PACMAD clade</taxon>
        <taxon>Panicoideae</taxon>
        <taxon>Panicodae</taxon>
        <taxon>Paniceae</taxon>
        <taxon>Anthephorinae</taxon>
        <taxon>Digitaria</taxon>
    </lineage>
</organism>
<feature type="region of interest" description="Disordered" evidence="1">
    <location>
        <begin position="1"/>
        <end position="28"/>
    </location>
</feature>
<proteinExistence type="predicted"/>
<evidence type="ECO:0000256" key="1">
    <source>
        <dbReference type="SAM" id="MobiDB-lite"/>
    </source>
</evidence>
<dbReference type="AlphaFoldDB" id="A0A835C3M1"/>
<keyword evidence="3" id="KW-1185">Reference proteome</keyword>
<reference evidence="2" key="1">
    <citation type="submission" date="2020-07" db="EMBL/GenBank/DDBJ databases">
        <title>Genome sequence and genetic diversity analysis of an under-domesticated orphan crop, white fonio (Digitaria exilis).</title>
        <authorList>
            <person name="Bennetzen J.L."/>
            <person name="Chen S."/>
            <person name="Ma X."/>
            <person name="Wang X."/>
            <person name="Yssel A.E.J."/>
            <person name="Chaluvadi S.R."/>
            <person name="Johnson M."/>
            <person name="Gangashetty P."/>
            <person name="Hamidou F."/>
            <person name="Sanogo M.D."/>
            <person name="Zwaenepoel A."/>
            <person name="Wallace J."/>
            <person name="Van De Peer Y."/>
            <person name="Van Deynze A."/>
        </authorList>
    </citation>
    <scope>NUCLEOTIDE SEQUENCE</scope>
    <source>
        <tissue evidence="2">Leaves</tissue>
    </source>
</reference>
<comment type="caution">
    <text evidence="2">The sequence shown here is derived from an EMBL/GenBank/DDBJ whole genome shotgun (WGS) entry which is preliminary data.</text>
</comment>
<evidence type="ECO:0000313" key="3">
    <source>
        <dbReference type="Proteomes" id="UP000636709"/>
    </source>
</evidence>
<gene>
    <name evidence="2" type="ORF">HU200_023131</name>
</gene>
<accession>A0A835C3M1</accession>